<protein>
    <submittedName>
        <fullName evidence="2">Uncharacterized protein</fullName>
    </submittedName>
</protein>
<keyword evidence="4" id="KW-1185">Reference proteome</keyword>
<feature type="transmembrane region" description="Helical" evidence="1">
    <location>
        <begin position="53"/>
        <end position="74"/>
    </location>
</feature>
<reference evidence="2 5" key="1">
    <citation type="submission" date="2015-09" db="EMBL/GenBank/DDBJ databases">
        <title>Draft genome sequence of Acidiplasma aeolicum DSM 18409.</title>
        <authorList>
            <person name="Hemp J."/>
        </authorList>
    </citation>
    <scope>NUCLEOTIDE SEQUENCE [LARGE SCALE GENOMIC DNA]</scope>
    <source>
        <strain evidence="2 5">V</strain>
    </source>
</reference>
<comment type="caution">
    <text evidence="2">The sequence shown here is derived from an EMBL/GenBank/DDBJ whole genome shotgun (WGS) entry which is preliminary data.</text>
</comment>
<evidence type="ECO:0000256" key="1">
    <source>
        <dbReference type="SAM" id="Phobius"/>
    </source>
</evidence>
<accession>A0A0P9DB79</accession>
<dbReference type="GeneID" id="84221912"/>
<dbReference type="PATRIC" id="fig|507754.4.peg.108"/>
<sequence length="79" mass="9445">MTENIKNDNILGQKAENVTAEKHTYSNEISDEELHLSDDDFDWKEYSIWKNPYALVVIIIAIWFSLWLFINVFMGRWFS</sequence>
<dbReference type="Proteomes" id="UP000050320">
    <property type="component" value="Unassembled WGS sequence"/>
</dbReference>
<dbReference type="EMBL" id="LJCQ01000148">
    <property type="protein sequence ID" value="KPV47006.1"/>
    <property type="molecule type" value="Genomic_DNA"/>
</dbReference>
<evidence type="ECO:0000313" key="2">
    <source>
        <dbReference type="EMBL" id="KPV47006.1"/>
    </source>
</evidence>
<dbReference type="OrthoDB" id="380524at2157"/>
<evidence type="ECO:0000313" key="3">
    <source>
        <dbReference type="EMBL" id="KQB35057.1"/>
    </source>
</evidence>
<keyword evidence="1" id="KW-0812">Transmembrane</keyword>
<organism evidence="2 5">
    <name type="scientific">Acidiplasma aeolicum</name>
    <dbReference type="NCBI Taxonomy" id="507754"/>
    <lineage>
        <taxon>Archaea</taxon>
        <taxon>Methanobacteriati</taxon>
        <taxon>Thermoplasmatota</taxon>
        <taxon>Thermoplasmata</taxon>
        <taxon>Thermoplasmatales</taxon>
        <taxon>Ferroplasmaceae</taxon>
        <taxon>Acidiplasma</taxon>
    </lineage>
</organism>
<evidence type="ECO:0000313" key="4">
    <source>
        <dbReference type="Proteomes" id="UP000050320"/>
    </source>
</evidence>
<keyword evidence="1" id="KW-1133">Transmembrane helix</keyword>
<dbReference type="AlphaFoldDB" id="A0A0P9DB79"/>
<dbReference type="RefSeq" id="WP_048101948.1">
    <property type="nucleotide sequence ID" value="NZ_JBBYJF010000001.1"/>
</dbReference>
<keyword evidence="1" id="KW-0472">Membrane</keyword>
<evidence type="ECO:0000313" key="5">
    <source>
        <dbReference type="Proteomes" id="UP000050515"/>
    </source>
</evidence>
<proteinExistence type="predicted"/>
<reference evidence="3 4" key="2">
    <citation type="submission" date="2015-09" db="EMBL/GenBank/DDBJ databases">
        <title>Heavy metals and arsenic resistance mechanisms in polyextremophilic archaea of the family Ferroplasmaceae.</title>
        <authorList>
            <person name="Bulaev A.G."/>
            <person name="Kanygina A.V."/>
        </authorList>
    </citation>
    <scope>NUCLEOTIDE SEQUENCE [LARGE SCALE GENOMIC DNA]</scope>
    <source>
        <strain evidence="3 4">VT</strain>
    </source>
</reference>
<gene>
    <name evidence="3" type="ORF">AOG54_03365</name>
    <name evidence="2" type="ORF">SE19_02965</name>
</gene>
<name>A0A0P9DB79_9ARCH</name>
<dbReference type="Proteomes" id="UP000050515">
    <property type="component" value="Unassembled WGS sequence"/>
</dbReference>
<dbReference type="EMBL" id="LKBG01000178">
    <property type="protein sequence ID" value="KQB35057.1"/>
    <property type="molecule type" value="Genomic_DNA"/>
</dbReference>